<accession>A0A2A5QP80</accession>
<dbReference type="OrthoDB" id="192893at2157"/>
<name>A0A2A5QP80_9EURY</name>
<sequence>MNRPRVCTVVSCGESKQDLDAGETVPARELYSSSVHTCKDRYGRHSDGYYIMSAEYGLVHHRTEIAEYDRTLDNMTDTRVRAWGRDVADDLRDVLAEGDFDAVVLIGSETYVGALVPHFERLPADVLTPWQTSEFVTGVGRGMSWCNDELNWPENVSSVDEIGEVVSEG</sequence>
<dbReference type="InterPro" id="IPR049251">
    <property type="entry name" value="DUF6884"/>
</dbReference>
<protein>
    <recommendedName>
        <fullName evidence="1">DUF6884 domain-containing protein</fullName>
    </recommendedName>
</protein>
<dbReference type="AlphaFoldDB" id="A0A2A5QP80"/>
<dbReference type="Pfam" id="PF21818">
    <property type="entry name" value="DUF6884"/>
    <property type="match status" value="1"/>
</dbReference>
<reference evidence="2 3" key="1">
    <citation type="submission" date="2017-09" db="EMBL/GenBank/DDBJ databases">
        <title>Genome sequences of Natrinema ejinorence JCM 13890T.</title>
        <authorList>
            <person name="Roh S.W."/>
            <person name="Kim Y.B."/>
            <person name="Kim J.Y."/>
        </authorList>
    </citation>
    <scope>NUCLEOTIDE SEQUENCE [LARGE SCALE GENOMIC DNA]</scope>
    <source>
        <strain evidence="2 3">JCM 13890</strain>
    </source>
</reference>
<comment type="caution">
    <text evidence="2">The sequence shown here is derived from an EMBL/GenBank/DDBJ whole genome shotgun (WGS) entry which is preliminary data.</text>
</comment>
<proteinExistence type="predicted"/>
<evidence type="ECO:0000313" key="3">
    <source>
        <dbReference type="Proteomes" id="UP000219689"/>
    </source>
</evidence>
<dbReference type="Proteomes" id="UP000219689">
    <property type="component" value="Unassembled WGS sequence"/>
</dbReference>
<dbReference type="RefSeq" id="WP_097382090.1">
    <property type="nucleotide sequence ID" value="NZ_NXNI01000003.1"/>
</dbReference>
<evidence type="ECO:0000313" key="2">
    <source>
        <dbReference type="EMBL" id="PCR88624.1"/>
    </source>
</evidence>
<feature type="domain" description="DUF6884" evidence="1">
    <location>
        <begin position="9"/>
        <end position="132"/>
    </location>
</feature>
<gene>
    <name evidence="2" type="ORF">CP557_21555</name>
</gene>
<keyword evidence="3" id="KW-1185">Reference proteome</keyword>
<organism evidence="2 3">
    <name type="scientific">Natrinema ejinorense</name>
    <dbReference type="NCBI Taxonomy" id="373386"/>
    <lineage>
        <taxon>Archaea</taxon>
        <taxon>Methanobacteriati</taxon>
        <taxon>Methanobacteriota</taxon>
        <taxon>Stenosarchaea group</taxon>
        <taxon>Halobacteria</taxon>
        <taxon>Halobacteriales</taxon>
        <taxon>Natrialbaceae</taxon>
        <taxon>Natrinema</taxon>
    </lineage>
</organism>
<evidence type="ECO:0000259" key="1">
    <source>
        <dbReference type="Pfam" id="PF21818"/>
    </source>
</evidence>
<dbReference type="EMBL" id="NXNI01000003">
    <property type="protein sequence ID" value="PCR88624.1"/>
    <property type="molecule type" value="Genomic_DNA"/>
</dbReference>